<evidence type="ECO:0000256" key="5">
    <source>
        <dbReference type="SAM" id="Phobius"/>
    </source>
</evidence>
<keyword evidence="5" id="KW-0472">Membrane</keyword>
<feature type="transmembrane region" description="Helical" evidence="5">
    <location>
        <begin position="130"/>
        <end position="151"/>
    </location>
</feature>
<feature type="repeat" description="ANK" evidence="3">
    <location>
        <begin position="1878"/>
        <end position="1910"/>
    </location>
</feature>
<dbReference type="PROSITE" id="PS50104">
    <property type="entry name" value="TIR"/>
    <property type="match status" value="2"/>
</dbReference>
<feature type="compositionally biased region" description="Polar residues" evidence="4">
    <location>
        <begin position="1312"/>
        <end position="1326"/>
    </location>
</feature>
<feature type="transmembrane region" description="Helical" evidence="5">
    <location>
        <begin position="188"/>
        <end position="209"/>
    </location>
</feature>
<dbReference type="PRINTS" id="PR01415">
    <property type="entry name" value="ANKYRIN"/>
</dbReference>
<dbReference type="SUPFAM" id="SSF52200">
    <property type="entry name" value="Toll/Interleukin receptor TIR domain"/>
    <property type="match status" value="3"/>
</dbReference>
<gene>
    <name evidence="7" type="ORF">N0F65_008422</name>
</gene>
<reference evidence="7" key="2">
    <citation type="journal article" date="2023" name="Microbiol Resour">
        <title>Decontamination and Annotation of the Draft Genome Sequence of the Oomycete Lagenidium giganteum ARSEF 373.</title>
        <authorList>
            <person name="Morgan W.R."/>
            <person name="Tartar A."/>
        </authorList>
    </citation>
    <scope>NUCLEOTIDE SEQUENCE</scope>
    <source>
        <strain evidence="7">ARSEF 373</strain>
    </source>
</reference>
<name>A0AAV2Z165_9STRA</name>
<feature type="region of interest" description="Disordered" evidence="4">
    <location>
        <begin position="2511"/>
        <end position="2539"/>
    </location>
</feature>
<feature type="repeat" description="ANK" evidence="3">
    <location>
        <begin position="1949"/>
        <end position="1981"/>
    </location>
</feature>
<feature type="compositionally biased region" description="Low complexity" evidence="4">
    <location>
        <begin position="2525"/>
        <end position="2539"/>
    </location>
</feature>
<dbReference type="InterPro" id="IPR036770">
    <property type="entry name" value="Ankyrin_rpt-contain_sf"/>
</dbReference>
<dbReference type="Gene3D" id="1.25.40.20">
    <property type="entry name" value="Ankyrin repeat-containing domain"/>
    <property type="match status" value="4"/>
</dbReference>
<evidence type="ECO:0000313" key="7">
    <source>
        <dbReference type="EMBL" id="DAZ99117.1"/>
    </source>
</evidence>
<dbReference type="SMART" id="SM00255">
    <property type="entry name" value="TIR"/>
    <property type="match status" value="1"/>
</dbReference>
<feature type="repeat" description="ANK" evidence="3">
    <location>
        <begin position="398"/>
        <end position="430"/>
    </location>
</feature>
<feature type="repeat" description="ANK" evidence="3">
    <location>
        <begin position="1781"/>
        <end position="1813"/>
    </location>
</feature>
<feature type="region of interest" description="Disordered" evidence="4">
    <location>
        <begin position="2558"/>
        <end position="2599"/>
    </location>
</feature>
<dbReference type="SUPFAM" id="SSF48403">
    <property type="entry name" value="Ankyrin repeat"/>
    <property type="match status" value="4"/>
</dbReference>
<dbReference type="InterPro" id="IPR002110">
    <property type="entry name" value="Ankyrin_rpt"/>
</dbReference>
<keyword evidence="5" id="KW-0812">Transmembrane</keyword>
<evidence type="ECO:0000256" key="1">
    <source>
        <dbReference type="ARBA" id="ARBA00022737"/>
    </source>
</evidence>
<dbReference type="EMBL" id="DAKRPA010000090">
    <property type="protein sequence ID" value="DAZ99117.1"/>
    <property type="molecule type" value="Genomic_DNA"/>
</dbReference>
<dbReference type="Pfam" id="PF00023">
    <property type="entry name" value="Ank"/>
    <property type="match status" value="4"/>
</dbReference>
<feature type="domain" description="TIR" evidence="6">
    <location>
        <begin position="2091"/>
        <end position="2214"/>
    </location>
</feature>
<accession>A0AAV2Z165</accession>
<feature type="repeat" description="ANK" evidence="3">
    <location>
        <begin position="1703"/>
        <end position="1736"/>
    </location>
</feature>
<dbReference type="GO" id="GO:0007165">
    <property type="term" value="P:signal transduction"/>
    <property type="evidence" value="ECO:0007669"/>
    <property type="project" value="InterPro"/>
</dbReference>
<evidence type="ECO:0000313" key="8">
    <source>
        <dbReference type="Proteomes" id="UP001146120"/>
    </source>
</evidence>
<dbReference type="Pfam" id="PF13676">
    <property type="entry name" value="TIR_2"/>
    <property type="match status" value="2"/>
</dbReference>
<keyword evidence="1" id="KW-0677">Repeat</keyword>
<feature type="transmembrane region" description="Helical" evidence="5">
    <location>
        <begin position="230"/>
        <end position="259"/>
    </location>
</feature>
<protein>
    <recommendedName>
        <fullName evidence="6">TIR domain-containing protein</fullName>
    </recommendedName>
</protein>
<keyword evidence="5" id="KW-1133">Transmembrane helix</keyword>
<dbReference type="Pfam" id="PF12796">
    <property type="entry name" value="Ank_2"/>
    <property type="match status" value="2"/>
</dbReference>
<feature type="transmembrane region" description="Helical" evidence="5">
    <location>
        <begin position="1479"/>
        <end position="1497"/>
    </location>
</feature>
<dbReference type="PROSITE" id="PS50297">
    <property type="entry name" value="ANK_REP_REGION"/>
    <property type="match status" value="9"/>
</dbReference>
<feature type="repeat" description="ANK" evidence="3">
    <location>
        <begin position="643"/>
        <end position="675"/>
    </location>
</feature>
<dbReference type="Proteomes" id="UP001146120">
    <property type="component" value="Unassembled WGS sequence"/>
</dbReference>
<feature type="transmembrane region" description="Helical" evidence="5">
    <location>
        <begin position="271"/>
        <end position="292"/>
    </location>
</feature>
<evidence type="ECO:0000256" key="4">
    <source>
        <dbReference type="SAM" id="MobiDB-lite"/>
    </source>
</evidence>
<feature type="region of interest" description="Disordered" evidence="4">
    <location>
        <begin position="1308"/>
        <end position="1364"/>
    </location>
</feature>
<sequence>MRPLAMSPTRTHRSYADDKREPGTRAYRILHGFSPYDDPSVMSSRDLLATQHPHLSSTPITNTLRNRGASFATSNFATANTALAVGTVDQGFFGPHTPNHAGNGACATPHVPNKYLNGKFKLNSYFAIRLLRVMELILLLDLVGIGMFYFYQRDVDGGEVEKFYVASPFSALYERGTACEKVSSLAALIYHLFPAVIILGLPASGIRAFEPFKREQRVDRVGRLQKVKRTICLQVCEVTAVIMFIYTGLISVTTVYFAVGGKLFGCHRLDIYWFFLGGCLVYFLLFVEIRYFTRFREHLKMQLGAFKEADQTGDVRAHVIRSKMRRRKQQLARTNSASESPPRSVLVANIRKRLFRGAQLGDLRLIRKSLRFARTSLGENFAAEMYPDASMFLCFGYSKKNPMHIAAYHGNIEALELFHRANFNLNAFDKVARVRFSTGDLFWAFASYFIGKPVESAEDAHGAGASIFRTTLVTPLHCAVSTGRVEAVRWLLAHGADANLCSRSSSRSEGRLPPIFLADHPDVVRELLAAGANHLVIPDPGHVNTITVLQLAYLRGNYAVAEVLEDWGGDIALTPLHTAAAMNDTGTIQHFMKKKVNPNCMGELGYVGLNKRTPLHWAAINGAKDAVEALLAANANANFQDAQGRTALHWAARVNRFDIVRLLLEKGADPNIVDLKDMTPVLCAACAGGTTSEMFKALVTHGANINHQMKPSGDTALHLAVKLSDIQTALALLSVGGDIMRANSDGFRPIDCTNSTRLQFELKRAAGNRDVMISYTHTHTEFALKLRKSLEDANITTWLDLMDPSGIGGGSVWREEIVRGITNAAVVMCILTEDYASSQWCMKELAIAKQVGTPIMAISTEKLQISEELQVYLYTRQIIPFENAIASINKENPKQITYAYNEQAYQKQLLLLLDGLRDQIEKRKEDGIRKNMHRRVRSASNSVNAGPGGADSFRPGSLGSSRLPKSGGEAVTEDMYALMDSTDYASTFVEEEKATNRFRRVVPRSQVLVGTTGSHLSDMRGLNYENNATALSVISSASSMNDEVNFVLGANNISHSILLGQGGYYYHQTSELSSSMEEDEAFGSVLATLKEVNATKARGGQFVYICHGDFHAHFVKRLCASLCHEGFQCYVDRRRTGASNVTTSTSENGKDDNISNPARVDSVTPDDDLALRIHEAKEAILKCSAFVVIISEKTLGAEMVKDQLAFAEDKGKKILPVVLNPLLIPDEVKYSLSRSLFYSFFSKADMMGFDKSLDHLLNGLREEVYGITVDNALSDAMPERKASAASQYSVGSGLSAGGYSRDSFMTPAHPHTIQTVGQGLPVSQQGDRLDRERPSTAAAHQRNSRSFVSSYPNPTGPSASPSDVSLVGQRKQCALYGCSEVPPHHYIDSEGRLRMHRQWRWLYNCRSMVRMWCPWIKQDSNTFLCADMIMNTWIMVVVFALRTLLSRGLVAHSLHRNDEDPGDDAGAVCHKYSMDTLDYFGYSLVANIFLCTPALNFRLCRLFSRKSSNEPVELEVAVAPTGLRREEAVPQTRWQKTYLFVLCELVVVIEIPCLLFAPFALLLNTESTNIFHVSRDCHRHLTTGYFVVFIMALAVGLYAYYLRWRQIIIFHRLHEHLLFQRGVFPGCARFEYVERCFMQPHLIFASRQTRRRHRLKAKLYSAAKLGDQDQVRVLIDEAVKLDGDDFAARWYTCKLRLGRFATCQRNPLHVAIVFGRVEVVEELITRGGFDVNALEKMELLRLNVTWFYTALFNMICFLRKSDFSRHGTRQVFGPVGLTKSTLLTPLHVAATMGCMESVLILLRFGADPNIIAHSTTQKFSTPPLFWSINKECSKLLLAADANPLFVPGHGYYLTSYEVARLTGNHAVALAMEKYGADVALTPLHDVASKGLTPEVKFYLKHGADANTLGEKSTGYFNRTPLHWAAIRGNSKVIDILVRYGGNVHARDKYGRTPLAWACLLNRVKAVEMLLKHGSDPNDRDDNGDPILCLCAAAGLDQRCFEDDTIDNFALAKSLDERVLELLISHGVDLHAARESNGDTALHVAMRHRNEKAAILLVRSGISVTAVNFMGQRAIDSTNSTTLRYAVKKEAGHRDVMISYCHSHATLAHKIRDELEKAHVTTWIDSMDPTGITGGAVWRQEIAQGIQSSALVLALLMEDYPQSQWCMKELAFAKTQNVPVVAIQCEDMEITEELQVYLWTRQMNNASAHIVAVASSASSDKGDDSDHEEILEQKALQPMASVEFDDDMSDVLMKCKYSYEYDDEAFRSCMSLLLDGIRDQIEEHRKNLAMRQRRNALQRAKRGPDGHEMSDYEMNRRNFNDTSLEDDSSQSNPTILRTASLTDLTHIPPSNSSYVFISHGDYHHAFCQRIKKVLRKHGIRCVIDEGAPTARREDIHGRLNMPPTIDEEEQHHATTSAQARQLAAKDHIIQCSAMIVVLSPLTLKSALLTDQLAFAENQGTVIVPVMLSLHSIDLAKRYTLSRSMIHHFNVSIGFEQSMESLVTFMVNHSQVEQDSHRRGSDAATHAGRQSRSSSASSGGSAASGVFEVLSPSMLNSSLSPRLASSVSSSSPIAKKQGRKTKQAGGTRLSPAGGHGWRGGSSNMIKVPRAISANDSTQMLLPKDTDSRSVAGFGLHQAPPPIQVRVPPLPSPHQRHHFKRQQSSIN</sequence>
<feature type="repeat" description="ANK" evidence="3">
    <location>
        <begin position="610"/>
        <end position="642"/>
    </location>
</feature>
<feature type="compositionally biased region" description="Polar residues" evidence="4">
    <location>
        <begin position="1344"/>
        <end position="1363"/>
    </location>
</feature>
<keyword evidence="2 3" id="KW-0040">ANK repeat</keyword>
<feature type="region of interest" description="Disordered" evidence="4">
    <location>
        <begin position="1"/>
        <end position="21"/>
    </location>
</feature>
<feature type="repeat" description="ANK" evidence="3">
    <location>
        <begin position="1916"/>
        <end position="1948"/>
    </location>
</feature>
<feature type="repeat" description="ANK" evidence="3">
    <location>
        <begin position="2036"/>
        <end position="2068"/>
    </location>
</feature>
<dbReference type="SMART" id="SM00248">
    <property type="entry name" value="ANK"/>
    <property type="match status" value="14"/>
</dbReference>
<feature type="repeat" description="ANK" evidence="3">
    <location>
        <begin position="712"/>
        <end position="744"/>
    </location>
</feature>
<organism evidence="7 8">
    <name type="scientific">Lagenidium giganteum</name>
    <dbReference type="NCBI Taxonomy" id="4803"/>
    <lineage>
        <taxon>Eukaryota</taxon>
        <taxon>Sar</taxon>
        <taxon>Stramenopiles</taxon>
        <taxon>Oomycota</taxon>
        <taxon>Peronosporomycetes</taxon>
        <taxon>Pythiales</taxon>
        <taxon>Pythiaceae</taxon>
    </lineage>
</organism>
<reference evidence="7" key="1">
    <citation type="submission" date="2022-11" db="EMBL/GenBank/DDBJ databases">
        <authorList>
            <person name="Morgan W.R."/>
            <person name="Tartar A."/>
        </authorList>
    </citation>
    <scope>NUCLEOTIDE SEQUENCE</scope>
    <source>
        <strain evidence="7">ARSEF 373</strain>
    </source>
</reference>
<proteinExistence type="predicted"/>
<dbReference type="InterPro" id="IPR035897">
    <property type="entry name" value="Toll_tir_struct_dom_sf"/>
</dbReference>
<dbReference type="InterPro" id="IPR000157">
    <property type="entry name" value="TIR_dom"/>
</dbReference>
<feature type="transmembrane region" description="Helical" evidence="5">
    <location>
        <begin position="1583"/>
        <end position="1602"/>
    </location>
</feature>
<feature type="region of interest" description="Disordered" evidence="4">
    <location>
        <begin position="2624"/>
        <end position="2664"/>
    </location>
</feature>
<comment type="caution">
    <text evidence="7">The sequence shown here is derived from an EMBL/GenBank/DDBJ whole genome shotgun (WGS) entry which is preliminary data.</text>
</comment>
<dbReference type="PANTHER" id="PTHR24198">
    <property type="entry name" value="ANKYRIN REPEAT AND PROTEIN KINASE DOMAIN-CONTAINING PROTEIN"/>
    <property type="match status" value="1"/>
</dbReference>
<dbReference type="Gene3D" id="3.40.50.10140">
    <property type="entry name" value="Toll/interleukin-1 receptor homology (TIR) domain"/>
    <property type="match status" value="4"/>
</dbReference>
<feature type="compositionally biased region" description="Low complexity" evidence="4">
    <location>
        <begin position="2558"/>
        <end position="2569"/>
    </location>
</feature>
<evidence type="ECO:0000256" key="2">
    <source>
        <dbReference type="ARBA" id="ARBA00023043"/>
    </source>
</evidence>
<evidence type="ECO:0000259" key="6">
    <source>
        <dbReference type="PROSITE" id="PS50104"/>
    </source>
</evidence>
<dbReference type="PANTHER" id="PTHR24198:SF165">
    <property type="entry name" value="ANKYRIN REPEAT-CONTAINING PROTEIN-RELATED"/>
    <property type="match status" value="1"/>
</dbReference>
<dbReference type="PROSITE" id="PS50088">
    <property type="entry name" value="ANK_REPEAT"/>
    <property type="match status" value="11"/>
</dbReference>
<feature type="repeat" description="ANK" evidence="3">
    <location>
        <begin position="471"/>
        <end position="503"/>
    </location>
</feature>
<feature type="region of interest" description="Disordered" evidence="4">
    <location>
        <begin position="935"/>
        <end position="966"/>
    </location>
</feature>
<feature type="transmembrane region" description="Helical" evidence="5">
    <location>
        <begin position="1538"/>
        <end position="1563"/>
    </location>
</feature>
<evidence type="ECO:0000256" key="3">
    <source>
        <dbReference type="PROSITE-ProRule" id="PRU00023"/>
    </source>
</evidence>
<keyword evidence="8" id="KW-1185">Reference proteome</keyword>
<feature type="compositionally biased region" description="Pro residues" evidence="4">
    <location>
        <begin position="2636"/>
        <end position="2649"/>
    </location>
</feature>
<feature type="domain" description="TIR" evidence="6">
    <location>
        <begin position="767"/>
        <end position="940"/>
    </location>
</feature>